<evidence type="ECO:0000313" key="3">
    <source>
        <dbReference type="Proteomes" id="UP000058114"/>
    </source>
</evidence>
<feature type="chain" id="PRO_5006604413" evidence="1">
    <location>
        <begin position="22"/>
        <end position="187"/>
    </location>
</feature>
<dbReference type="Proteomes" id="UP000058114">
    <property type="component" value="Chromosome"/>
</dbReference>
<protein>
    <submittedName>
        <fullName evidence="2">Lipoprotein</fullName>
    </submittedName>
</protein>
<dbReference type="PATRIC" id="fig|652.5.peg.2057"/>
<evidence type="ECO:0000313" key="2">
    <source>
        <dbReference type="EMBL" id="ALP42040.1"/>
    </source>
</evidence>
<dbReference type="InterPro" id="IPR010835">
    <property type="entry name" value="DUF1439"/>
</dbReference>
<organism evidence="2 3">
    <name type="scientific">Aeromonas schubertii</name>
    <dbReference type="NCBI Taxonomy" id="652"/>
    <lineage>
        <taxon>Bacteria</taxon>
        <taxon>Pseudomonadati</taxon>
        <taxon>Pseudomonadota</taxon>
        <taxon>Gammaproteobacteria</taxon>
        <taxon>Aeromonadales</taxon>
        <taxon>Aeromonadaceae</taxon>
        <taxon>Aeromonas</taxon>
    </lineage>
</organism>
<gene>
    <name evidence="2" type="primary">yceB</name>
    <name evidence="2" type="ORF">WL1483_2621</name>
</gene>
<keyword evidence="2" id="KW-0449">Lipoprotein</keyword>
<sequence length="187" mass="20200">MPSLSRRLLAPTLALLLGACASLTTTSISEQQINDYLASKAGFEKSLGIPGIMSAQIRLGDLKSHIGRSAPDKIDLDGMGDLTITTPAGRQAMSVRLSLRARPDYQPAQGAIYLQDLELRSITTEPVDVGAALTPLLPMISLSLSQFLEQTPVYRLNERHEKEALAKDHVSGLNVLPGRLEIPFSLL</sequence>
<dbReference type="PROSITE" id="PS51257">
    <property type="entry name" value="PROKAR_LIPOPROTEIN"/>
    <property type="match status" value="1"/>
</dbReference>
<feature type="signal peptide" evidence="1">
    <location>
        <begin position="1"/>
        <end position="21"/>
    </location>
</feature>
<dbReference type="Pfam" id="PF07273">
    <property type="entry name" value="DUF1439"/>
    <property type="match status" value="1"/>
</dbReference>
<accession>A0A0S2SK05</accession>
<name>A0A0S2SK05_9GAMM</name>
<evidence type="ECO:0000256" key="1">
    <source>
        <dbReference type="SAM" id="SignalP"/>
    </source>
</evidence>
<dbReference type="EMBL" id="CP013067">
    <property type="protein sequence ID" value="ALP42040.1"/>
    <property type="molecule type" value="Genomic_DNA"/>
</dbReference>
<proteinExistence type="predicted"/>
<dbReference type="RefSeq" id="WP_060585891.1">
    <property type="nucleotide sequence ID" value="NZ_CP013067.1"/>
</dbReference>
<dbReference type="NCBIfam" id="NF007894">
    <property type="entry name" value="PRK10598.1"/>
    <property type="match status" value="1"/>
</dbReference>
<keyword evidence="1" id="KW-0732">Signal</keyword>
<dbReference type="AlphaFoldDB" id="A0A0S2SK05"/>
<dbReference type="KEGG" id="asr:WL1483_2621"/>
<reference evidence="2 3" key="2">
    <citation type="journal article" date="2016" name="Genome Announc.">
        <title>Complete Genome Sequence of the Highly Virulent Aeromonas schubertii Strain WL1483, Isolated from Diseased Snakehead Fish (Channa argus) in China.</title>
        <authorList>
            <person name="Liu L."/>
            <person name="Li N."/>
            <person name="Zhang D."/>
            <person name="Fu X."/>
            <person name="Shi C."/>
            <person name="Lin Q."/>
            <person name="Hao G."/>
        </authorList>
    </citation>
    <scope>NUCLEOTIDE SEQUENCE [LARGE SCALE GENOMIC DNA]</scope>
    <source>
        <strain evidence="2 3">WL1483</strain>
    </source>
</reference>
<reference evidence="3" key="1">
    <citation type="submission" date="2015-10" db="EMBL/GenBank/DDBJ databases">
        <title>Complete Genome Sequence of Aeromonas schubertii strain WL1483.</title>
        <authorList>
            <person name="Liu L."/>
        </authorList>
    </citation>
    <scope>NUCLEOTIDE SEQUENCE [LARGE SCALE GENOMIC DNA]</scope>
    <source>
        <strain evidence="3">WL1483</strain>
    </source>
</reference>
<dbReference type="Gene3D" id="3.15.10.40">
    <property type="entry name" value="Uncharacterised protein PF07273, DUF1439"/>
    <property type="match status" value="1"/>
</dbReference>